<evidence type="ECO:0000313" key="3">
    <source>
        <dbReference type="Proteomes" id="UP000077671"/>
    </source>
</evidence>
<gene>
    <name evidence="2" type="ORF">A4X03_0g273</name>
</gene>
<accession>A0A177VE39</accession>
<name>A0A177VE39_9BASI</name>
<feature type="compositionally biased region" description="Low complexity" evidence="1">
    <location>
        <begin position="79"/>
        <end position="91"/>
    </location>
</feature>
<dbReference type="AlphaFoldDB" id="A0A177VE39"/>
<comment type="caution">
    <text evidence="2">The sequence shown here is derived from an EMBL/GenBank/DDBJ whole genome shotgun (WGS) entry which is preliminary data.</text>
</comment>
<reference evidence="2" key="1">
    <citation type="submission" date="2016-04" db="EMBL/GenBank/DDBJ databases">
        <authorList>
            <person name="Nguyen H.D."/>
            <person name="Kesanakurti P."/>
            <person name="Cullis J."/>
            <person name="Levesque C.A."/>
            <person name="Hambleton S."/>
        </authorList>
    </citation>
    <scope>NUCLEOTIDE SEQUENCE</scope>
    <source>
        <strain evidence="2">DAOMC 238032</strain>
    </source>
</reference>
<protein>
    <submittedName>
        <fullName evidence="2">Uncharacterized protein</fullName>
    </submittedName>
</protein>
<dbReference type="Proteomes" id="UP000077671">
    <property type="component" value="Unassembled WGS sequence"/>
</dbReference>
<sequence>MGQGTAGAARTSAGVGRRTGEGMEIGRPARHRASARRPARPQRPSSFTGYFPRPAESSSPPPTPRRGAALSTWERVKRACPASSVSSVPSRTNDDHTPAIEIDLAVPESVEHPEDLA</sequence>
<dbReference type="EMBL" id="LWDD02000014">
    <property type="protein sequence ID" value="KAE8265434.1"/>
    <property type="molecule type" value="Genomic_DNA"/>
</dbReference>
<organism evidence="2 3">
    <name type="scientific">Tilletia caries</name>
    <name type="common">wheat bunt fungus</name>
    <dbReference type="NCBI Taxonomy" id="13290"/>
    <lineage>
        <taxon>Eukaryota</taxon>
        <taxon>Fungi</taxon>
        <taxon>Dikarya</taxon>
        <taxon>Basidiomycota</taxon>
        <taxon>Ustilaginomycotina</taxon>
        <taxon>Exobasidiomycetes</taxon>
        <taxon>Tilletiales</taxon>
        <taxon>Tilletiaceae</taxon>
        <taxon>Tilletia</taxon>
    </lineage>
</organism>
<proteinExistence type="predicted"/>
<reference evidence="2" key="2">
    <citation type="journal article" date="2019" name="IMA Fungus">
        <title>Genome sequencing and comparison of five Tilletia species to identify candidate genes for the detection of regulated species infecting wheat.</title>
        <authorList>
            <person name="Nguyen H.D.T."/>
            <person name="Sultana T."/>
            <person name="Kesanakurti P."/>
            <person name="Hambleton S."/>
        </authorList>
    </citation>
    <scope>NUCLEOTIDE SEQUENCE</scope>
    <source>
        <strain evidence="2">DAOMC 238032</strain>
    </source>
</reference>
<feature type="compositionally biased region" description="Basic residues" evidence="1">
    <location>
        <begin position="28"/>
        <end position="40"/>
    </location>
</feature>
<evidence type="ECO:0000256" key="1">
    <source>
        <dbReference type="SAM" id="MobiDB-lite"/>
    </source>
</evidence>
<feature type="region of interest" description="Disordered" evidence="1">
    <location>
        <begin position="1"/>
        <end position="117"/>
    </location>
</feature>
<evidence type="ECO:0000313" key="2">
    <source>
        <dbReference type="EMBL" id="KAE8265434.1"/>
    </source>
</evidence>